<dbReference type="InterPro" id="IPR009061">
    <property type="entry name" value="DNA-bd_dom_put_sf"/>
</dbReference>
<reference evidence="20 21" key="1">
    <citation type="journal article" date="2010" name="Stand. Genomic Sci.">
        <title>Complete genome sequence of Desulfarculus baarsii type strain (2st14).</title>
        <authorList>
            <person name="Sun H."/>
            <person name="Spring S."/>
            <person name="Lapidus A."/>
            <person name="Davenport K."/>
            <person name="Del Rio T.G."/>
            <person name="Tice H."/>
            <person name="Nolan M."/>
            <person name="Copeland A."/>
            <person name="Cheng J.F."/>
            <person name="Lucas S."/>
            <person name="Tapia R."/>
            <person name="Goodwin L."/>
            <person name="Pitluck S."/>
            <person name="Ivanova N."/>
            <person name="Pagani I."/>
            <person name="Mavromatis K."/>
            <person name="Ovchinnikova G."/>
            <person name="Pati A."/>
            <person name="Chen A."/>
            <person name="Palaniappan K."/>
            <person name="Hauser L."/>
            <person name="Chang Y.J."/>
            <person name="Jeffries C.D."/>
            <person name="Detter J.C."/>
            <person name="Han C."/>
            <person name="Rohde M."/>
            <person name="Brambilla E."/>
            <person name="Goker M."/>
            <person name="Woyke T."/>
            <person name="Bristow J."/>
            <person name="Eisen J.A."/>
            <person name="Markowitz V."/>
            <person name="Hugenholtz P."/>
            <person name="Kyrpides N.C."/>
            <person name="Klenk H.P."/>
            <person name="Land M."/>
        </authorList>
    </citation>
    <scope>NUCLEOTIDE SEQUENCE [LARGE SCALE GENOMIC DNA]</scope>
    <source>
        <strain evidence="21">ATCC 33931 / DSM 2075 / LMG 7858 / VKM B-1802 / 2st14</strain>
    </source>
</reference>
<evidence type="ECO:0000256" key="8">
    <source>
        <dbReference type="ARBA" id="ARBA00022741"/>
    </source>
</evidence>
<feature type="domain" description="FDX-ACB" evidence="18">
    <location>
        <begin position="708"/>
        <end position="801"/>
    </location>
</feature>
<gene>
    <name evidence="15" type="primary">pheT</name>
    <name evidence="20" type="ordered locus">Deba_0832</name>
</gene>
<dbReference type="GO" id="GO:0005524">
    <property type="term" value="F:ATP binding"/>
    <property type="evidence" value="ECO:0007669"/>
    <property type="project" value="UniProtKB-UniRule"/>
</dbReference>
<dbReference type="FunFam" id="3.30.70.380:FF:000001">
    <property type="entry name" value="Phenylalanine--tRNA ligase beta subunit"/>
    <property type="match status" value="1"/>
</dbReference>
<accession>E1QF67</accession>
<evidence type="ECO:0000256" key="16">
    <source>
        <dbReference type="PROSITE-ProRule" id="PRU00209"/>
    </source>
</evidence>
<dbReference type="InterPro" id="IPR005147">
    <property type="entry name" value="tRNA_synthase_B5-dom"/>
</dbReference>
<dbReference type="Pfam" id="PF17759">
    <property type="entry name" value="tRNA_synthFbeta"/>
    <property type="match status" value="1"/>
</dbReference>
<feature type="domain" description="TRNA-binding" evidence="17">
    <location>
        <begin position="39"/>
        <end position="146"/>
    </location>
</feature>
<keyword evidence="4 15" id="KW-0963">Cytoplasm</keyword>
<dbReference type="SUPFAM" id="SSF46955">
    <property type="entry name" value="Putative DNA-binding domain"/>
    <property type="match status" value="1"/>
</dbReference>
<dbReference type="InterPro" id="IPR012340">
    <property type="entry name" value="NA-bd_OB-fold"/>
</dbReference>
<dbReference type="CDD" id="cd02796">
    <property type="entry name" value="tRNA_bind_bactPheRS"/>
    <property type="match status" value="1"/>
</dbReference>
<feature type="domain" description="B5" evidence="19">
    <location>
        <begin position="400"/>
        <end position="476"/>
    </location>
</feature>
<dbReference type="InterPro" id="IPR036690">
    <property type="entry name" value="Fdx_antiC-bd_sf"/>
</dbReference>
<evidence type="ECO:0000313" key="21">
    <source>
        <dbReference type="Proteomes" id="UP000009047"/>
    </source>
</evidence>
<evidence type="ECO:0000256" key="9">
    <source>
        <dbReference type="ARBA" id="ARBA00022840"/>
    </source>
</evidence>
<dbReference type="InterPro" id="IPR020825">
    <property type="entry name" value="Phe-tRNA_synthase-like_B3/B4"/>
</dbReference>
<dbReference type="SMART" id="SM00874">
    <property type="entry name" value="B5"/>
    <property type="match status" value="1"/>
</dbReference>
<dbReference type="EMBL" id="CP002085">
    <property type="protein sequence ID" value="ADK84203.1"/>
    <property type="molecule type" value="Genomic_DNA"/>
</dbReference>
<dbReference type="Gene3D" id="3.30.930.10">
    <property type="entry name" value="Bira Bifunctional Protein, Domain 2"/>
    <property type="match status" value="1"/>
</dbReference>
<dbReference type="GO" id="GO:0009328">
    <property type="term" value="C:phenylalanine-tRNA ligase complex"/>
    <property type="evidence" value="ECO:0007669"/>
    <property type="project" value="TreeGrafter"/>
</dbReference>
<sequence length="802" mass="86802">MLVPLKWLRQFVDYNVADQDLADLLSLSGLEVEGLQRRHQGLELVLAAKVLRVEPHPNADRLHLVTVDDGRAEHVVVCGAPGVAPGQIVPLALEGAVLGELTIKRARIRGVESRGMLCSERDLGLSDDHGGLLNLDPTTPLGAPLTEALGLETAVMEISITPNRGDALGVLGVAREVGALLNLPVRDIDCAPPEDDQPVAALASVEIQAPDACRRYVARMVRGAVVGPSPLWLRDRLAACGVRPINNLVDVTNYVMMERGQPLHAFDHARLAGGRIVVRRAVADEPFTTLDGQQRKLQEGMLLICDAEKPVALAGVMGGQNSEIEAHTSDVLIESAFFEPGGIRRTAKALGMGSESSYRFERGVDLEGCAKAADRAAQLMAMLSGGRVCAGRVDAYPRPYQAPAIAVSAARTSALLGLPLDVAAIKRPLEALGLSVEAVGDDSLTAWPPAARTDLERPVDLIEEVARIIGYDKIPVSTPCGVIGGKPRAREQLVRERLRDLMTAQGFDEAINYSFGHPDWPDKLRLAADDPRRGAVAMQNPLAEDQSALRTSLLPGLLGCVRRNLGHRVADVALFEVGKTFIARPDNPQPHESMRLGAVLCGLAQPVSWFAGEAEVSFAHIRGAVEYLAEAMGLADPRLAQEGPRPPYLEAGQWLAVLVGQRRLGEIGLVAAQVAADFEVKKPVYYLDLDVDLLVQLTPERGQFRHLPRFPEVMRDVALVVDEAVAAGEVLAEARAWGGKLLREARLFDVYKGKPLDKRQKSLGLRLTYRADDRTLTEEEIVPDFEAMVGRLVERFKAALRA</sequence>
<dbReference type="PROSITE" id="PS51483">
    <property type="entry name" value="B5"/>
    <property type="match status" value="1"/>
</dbReference>
<keyword evidence="9 15" id="KW-0067">ATP-binding</keyword>
<dbReference type="RefSeq" id="WP_013257658.1">
    <property type="nucleotide sequence ID" value="NC_014365.1"/>
</dbReference>
<dbReference type="Pfam" id="PF03147">
    <property type="entry name" value="FDX-ACB"/>
    <property type="match status" value="1"/>
</dbReference>
<dbReference type="eggNOG" id="COG0072">
    <property type="taxonomic scope" value="Bacteria"/>
</dbReference>
<dbReference type="InterPro" id="IPR045060">
    <property type="entry name" value="Phe-tRNA-ligase_IIc_bsu"/>
</dbReference>
<evidence type="ECO:0000256" key="7">
    <source>
        <dbReference type="ARBA" id="ARBA00022723"/>
    </source>
</evidence>
<dbReference type="PROSITE" id="PS50886">
    <property type="entry name" value="TRBD"/>
    <property type="match status" value="1"/>
</dbReference>
<comment type="subcellular location">
    <subcellularLocation>
        <location evidence="1 15">Cytoplasm</location>
    </subcellularLocation>
</comment>
<evidence type="ECO:0000256" key="15">
    <source>
        <dbReference type="HAMAP-Rule" id="MF_00283"/>
    </source>
</evidence>
<dbReference type="InterPro" id="IPR033714">
    <property type="entry name" value="tRNA_bind_bactPheRS"/>
</dbReference>
<dbReference type="Pfam" id="PF03484">
    <property type="entry name" value="B5"/>
    <property type="match status" value="1"/>
</dbReference>
<evidence type="ECO:0000259" key="17">
    <source>
        <dbReference type="PROSITE" id="PS50886"/>
    </source>
</evidence>
<dbReference type="Gene3D" id="3.50.40.10">
    <property type="entry name" value="Phenylalanyl-trna Synthetase, Chain B, domain 3"/>
    <property type="match status" value="1"/>
</dbReference>
<evidence type="ECO:0000259" key="18">
    <source>
        <dbReference type="PROSITE" id="PS51447"/>
    </source>
</evidence>
<evidence type="ECO:0000256" key="10">
    <source>
        <dbReference type="ARBA" id="ARBA00022842"/>
    </source>
</evidence>
<dbReference type="SUPFAM" id="SSF56037">
    <property type="entry name" value="PheT/TilS domain"/>
    <property type="match status" value="1"/>
</dbReference>
<dbReference type="HAMAP" id="MF_00283">
    <property type="entry name" value="Phe_tRNA_synth_beta1"/>
    <property type="match status" value="1"/>
</dbReference>
<keyword evidence="7 15" id="KW-0479">Metal-binding</keyword>
<evidence type="ECO:0000256" key="5">
    <source>
        <dbReference type="ARBA" id="ARBA00022555"/>
    </source>
</evidence>
<keyword evidence="5 16" id="KW-0820">tRNA-binding</keyword>
<protein>
    <recommendedName>
        <fullName evidence="15">Phenylalanine--tRNA ligase beta subunit</fullName>
        <ecNumber evidence="15">6.1.1.20</ecNumber>
    </recommendedName>
    <alternativeName>
        <fullName evidence="15">Phenylalanyl-tRNA synthetase beta subunit</fullName>
        <shortName evidence="15">PheRS</shortName>
    </alternativeName>
</protein>
<dbReference type="Gene3D" id="3.30.70.380">
    <property type="entry name" value="Ferrodoxin-fold anticodon-binding domain"/>
    <property type="match status" value="1"/>
</dbReference>
<evidence type="ECO:0000256" key="12">
    <source>
        <dbReference type="ARBA" id="ARBA00022917"/>
    </source>
</evidence>
<dbReference type="InterPro" id="IPR004532">
    <property type="entry name" value="Phe-tRNA-ligase_IIc_bsu_bact"/>
</dbReference>
<organism evidence="20 21">
    <name type="scientific">Desulfarculus baarsii (strain ATCC 33931 / DSM 2075 / LMG 7858 / VKM B-1802 / 2st14)</name>
    <dbReference type="NCBI Taxonomy" id="644282"/>
    <lineage>
        <taxon>Bacteria</taxon>
        <taxon>Pseudomonadati</taxon>
        <taxon>Thermodesulfobacteriota</taxon>
        <taxon>Desulfarculia</taxon>
        <taxon>Desulfarculales</taxon>
        <taxon>Desulfarculaceae</taxon>
        <taxon>Desulfarculus</taxon>
    </lineage>
</organism>
<evidence type="ECO:0000256" key="11">
    <source>
        <dbReference type="ARBA" id="ARBA00022884"/>
    </source>
</evidence>
<keyword evidence="10 15" id="KW-0460">Magnesium</keyword>
<dbReference type="CDD" id="cd00769">
    <property type="entry name" value="PheRS_beta_core"/>
    <property type="match status" value="1"/>
</dbReference>
<dbReference type="OrthoDB" id="9805455at2"/>
<evidence type="ECO:0000259" key="19">
    <source>
        <dbReference type="PROSITE" id="PS51483"/>
    </source>
</evidence>
<comment type="similarity">
    <text evidence="2 15">Belongs to the phenylalanyl-tRNA synthetase beta subunit family. Type 1 subfamily.</text>
</comment>
<dbReference type="PANTHER" id="PTHR10947:SF0">
    <property type="entry name" value="PHENYLALANINE--TRNA LIGASE BETA SUBUNIT"/>
    <property type="match status" value="1"/>
</dbReference>
<keyword evidence="8 15" id="KW-0547">Nucleotide-binding</keyword>
<dbReference type="EC" id="6.1.1.20" evidence="15"/>
<dbReference type="SUPFAM" id="SSF50249">
    <property type="entry name" value="Nucleic acid-binding proteins"/>
    <property type="match status" value="1"/>
</dbReference>
<name>E1QF67_DESB2</name>
<dbReference type="InterPro" id="IPR045864">
    <property type="entry name" value="aa-tRNA-synth_II/BPL/LPL"/>
</dbReference>
<evidence type="ECO:0000256" key="6">
    <source>
        <dbReference type="ARBA" id="ARBA00022598"/>
    </source>
</evidence>
<dbReference type="Gene3D" id="2.40.50.140">
    <property type="entry name" value="Nucleic acid-binding proteins"/>
    <property type="match status" value="1"/>
</dbReference>
<evidence type="ECO:0000256" key="4">
    <source>
        <dbReference type="ARBA" id="ARBA00022490"/>
    </source>
</evidence>
<dbReference type="InterPro" id="IPR005121">
    <property type="entry name" value="Fdx_antiC-bd"/>
</dbReference>
<dbReference type="NCBIfam" id="TIGR00472">
    <property type="entry name" value="pheT_bact"/>
    <property type="match status" value="1"/>
</dbReference>
<evidence type="ECO:0000256" key="3">
    <source>
        <dbReference type="ARBA" id="ARBA00011209"/>
    </source>
</evidence>
<evidence type="ECO:0000256" key="13">
    <source>
        <dbReference type="ARBA" id="ARBA00023146"/>
    </source>
</evidence>
<dbReference type="Proteomes" id="UP000009047">
    <property type="component" value="Chromosome"/>
</dbReference>
<evidence type="ECO:0000256" key="1">
    <source>
        <dbReference type="ARBA" id="ARBA00004496"/>
    </source>
</evidence>
<dbReference type="SMART" id="SM00873">
    <property type="entry name" value="B3_4"/>
    <property type="match status" value="1"/>
</dbReference>
<feature type="binding site" evidence="15">
    <location>
        <position position="460"/>
    </location>
    <ligand>
        <name>Mg(2+)</name>
        <dbReference type="ChEBI" id="CHEBI:18420"/>
        <note>shared with alpha subunit</note>
    </ligand>
</feature>
<dbReference type="FunFam" id="3.50.40.10:FF:000001">
    <property type="entry name" value="Phenylalanine--tRNA ligase beta subunit"/>
    <property type="match status" value="1"/>
</dbReference>
<dbReference type="STRING" id="644282.Deba_0832"/>
<evidence type="ECO:0000256" key="14">
    <source>
        <dbReference type="ARBA" id="ARBA00049255"/>
    </source>
</evidence>
<evidence type="ECO:0000256" key="2">
    <source>
        <dbReference type="ARBA" id="ARBA00008653"/>
    </source>
</evidence>
<proteinExistence type="inferred from homology"/>
<dbReference type="SUPFAM" id="SSF54991">
    <property type="entry name" value="Anticodon-binding domain of PheRS"/>
    <property type="match status" value="1"/>
</dbReference>
<dbReference type="Pfam" id="PF03483">
    <property type="entry name" value="B3_4"/>
    <property type="match status" value="1"/>
</dbReference>
<dbReference type="Pfam" id="PF01588">
    <property type="entry name" value="tRNA_bind"/>
    <property type="match status" value="1"/>
</dbReference>
<dbReference type="AlphaFoldDB" id="E1QF67"/>
<dbReference type="PANTHER" id="PTHR10947">
    <property type="entry name" value="PHENYLALANYL-TRNA SYNTHETASE BETA CHAIN AND LEUCINE-RICH REPEAT-CONTAINING PROTEIN 47"/>
    <property type="match status" value="1"/>
</dbReference>
<dbReference type="Gene3D" id="3.30.56.10">
    <property type="match status" value="2"/>
</dbReference>
<keyword evidence="13 15" id="KW-0030">Aminoacyl-tRNA synthetase</keyword>
<dbReference type="GO" id="GO:0000049">
    <property type="term" value="F:tRNA binding"/>
    <property type="evidence" value="ECO:0007669"/>
    <property type="project" value="UniProtKB-UniRule"/>
</dbReference>
<keyword evidence="21" id="KW-1185">Reference proteome</keyword>
<dbReference type="InterPro" id="IPR005146">
    <property type="entry name" value="B3/B4_tRNA-bd"/>
</dbReference>
<dbReference type="SUPFAM" id="SSF55681">
    <property type="entry name" value="Class II aaRS and biotin synthetases"/>
    <property type="match status" value="1"/>
</dbReference>
<comment type="catalytic activity">
    <reaction evidence="14 15">
        <text>tRNA(Phe) + L-phenylalanine + ATP = L-phenylalanyl-tRNA(Phe) + AMP + diphosphate + H(+)</text>
        <dbReference type="Rhea" id="RHEA:19413"/>
        <dbReference type="Rhea" id="RHEA-COMP:9668"/>
        <dbReference type="Rhea" id="RHEA-COMP:9699"/>
        <dbReference type="ChEBI" id="CHEBI:15378"/>
        <dbReference type="ChEBI" id="CHEBI:30616"/>
        <dbReference type="ChEBI" id="CHEBI:33019"/>
        <dbReference type="ChEBI" id="CHEBI:58095"/>
        <dbReference type="ChEBI" id="CHEBI:78442"/>
        <dbReference type="ChEBI" id="CHEBI:78531"/>
        <dbReference type="ChEBI" id="CHEBI:456215"/>
        <dbReference type="EC" id="6.1.1.20"/>
    </reaction>
</comment>
<dbReference type="InterPro" id="IPR002547">
    <property type="entry name" value="tRNA-bd_dom"/>
</dbReference>
<evidence type="ECO:0000313" key="20">
    <source>
        <dbReference type="EMBL" id="ADK84203.1"/>
    </source>
</evidence>
<dbReference type="GO" id="GO:0006432">
    <property type="term" value="P:phenylalanyl-tRNA aminoacylation"/>
    <property type="evidence" value="ECO:0007669"/>
    <property type="project" value="UniProtKB-UniRule"/>
</dbReference>
<comment type="cofactor">
    <cofactor evidence="15">
        <name>Mg(2+)</name>
        <dbReference type="ChEBI" id="CHEBI:18420"/>
    </cofactor>
    <text evidence="15">Binds 2 magnesium ions per tetramer.</text>
</comment>
<dbReference type="KEGG" id="dbr:Deba_0832"/>
<comment type="subunit">
    <text evidence="3 15">Tetramer of two alpha and two beta subunits.</text>
</comment>
<feature type="binding site" evidence="15">
    <location>
        <position position="464"/>
    </location>
    <ligand>
        <name>Mg(2+)</name>
        <dbReference type="ChEBI" id="CHEBI:18420"/>
        <note>shared with alpha subunit</note>
    </ligand>
</feature>
<dbReference type="GO" id="GO:0004826">
    <property type="term" value="F:phenylalanine-tRNA ligase activity"/>
    <property type="evidence" value="ECO:0007669"/>
    <property type="project" value="UniProtKB-UniRule"/>
</dbReference>
<feature type="binding site" evidence="15">
    <location>
        <position position="463"/>
    </location>
    <ligand>
        <name>Mg(2+)</name>
        <dbReference type="ChEBI" id="CHEBI:18420"/>
        <note>shared with alpha subunit</note>
    </ligand>
</feature>
<dbReference type="GO" id="GO:0000287">
    <property type="term" value="F:magnesium ion binding"/>
    <property type="evidence" value="ECO:0007669"/>
    <property type="project" value="UniProtKB-UniRule"/>
</dbReference>
<keyword evidence="6 15" id="KW-0436">Ligase</keyword>
<feature type="binding site" evidence="15">
    <location>
        <position position="454"/>
    </location>
    <ligand>
        <name>Mg(2+)</name>
        <dbReference type="ChEBI" id="CHEBI:18420"/>
        <note>shared with alpha subunit</note>
    </ligand>
</feature>
<keyword evidence="11 16" id="KW-0694">RNA-binding</keyword>
<keyword evidence="12 15" id="KW-0648">Protein biosynthesis</keyword>
<dbReference type="PROSITE" id="PS51447">
    <property type="entry name" value="FDX_ACB"/>
    <property type="match status" value="1"/>
</dbReference>
<dbReference type="InterPro" id="IPR041616">
    <property type="entry name" value="PheRS_beta_core"/>
</dbReference>
<dbReference type="SMART" id="SM00896">
    <property type="entry name" value="FDX-ACB"/>
    <property type="match status" value="1"/>
</dbReference>
<dbReference type="eggNOG" id="COG0073">
    <property type="taxonomic scope" value="Bacteria"/>
</dbReference>
<dbReference type="HOGENOM" id="CLU_016891_0_0_7"/>